<keyword evidence="2" id="KW-1185">Reference proteome</keyword>
<reference evidence="1" key="1">
    <citation type="submission" date="2022-05" db="EMBL/GenBank/DDBJ databases">
        <title>The Musa troglodytarum L. genome provides insights into the mechanism of non-climacteric behaviour and enrichment of carotenoids.</title>
        <authorList>
            <person name="Wang J."/>
        </authorList>
    </citation>
    <scope>NUCLEOTIDE SEQUENCE</scope>
    <source>
        <tissue evidence="1">Leaf</tissue>
    </source>
</reference>
<name>A0A9E7JBT3_9LILI</name>
<dbReference type="AlphaFoldDB" id="A0A9E7JBT3"/>
<accession>A0A9E7JBT3</accession>
<protein>
    <submittedName>
        <fullName evidence="1">Uncharacterized protein</fullName>
    </submittedName>
</protein>
<organism evidence="1 2">
    <name type="scientific">Musa troglodytarum</name>
    <name type="common">fe'i banana</name>
    <dbReference type="NCBI Taxonomy" id="320322"/>
    <lineage>
        <taxon>Eukaryota</taxon>
        <taxon>Viridiplantae</taxon>
        <taxon>Streptophyta</taxon>
        <taxon>Embryophyta</taxon>
        <taxon>Tracheophyta</taxon>
        <taxon>Spermatophyta</taxon>
        <taxon>Magnoliopsida</taxon>
        <taxon>Liliopsida</taxon>
        <taxon>Zingiberales</taxon>
        <taxon>Musaceae</taxon>
        <taxon>Musa</taxon>
    </lineage>
</organism>
<dbReference type="EMBL" id="CP097502">
    <property type="protein sequence ID" value="URD75360.1"/>
    <property type="molecule type" value="Genomic_DNA"/>
</dbReference>
<dbReference type="Proteomes" id="UP001055439">
    <property type="component" value="Chromosome 1"/>
</dbReference>
<evidence type="ECO:0000313" key="1">
    <source>
        <dbReference type="EMBL" id="URD75360.1"/>
    </source>
</evidence>
<evidence type="ECO:0000313" key="2">
    <source>
        <dbReference type="Proteomes" id="UP001055439"/>
    </source>
</evidence>
<sequence length="158" mass="17676">MNGRVEVQGMELMREEREGILRRPHFGKQLFTRNHSLQCSVGTIITSLSCLADGAAAGERGRGWFRRPSSDGGLGSSITARNYVETRIPATMFPTRALTCSPSQKHAAFILFHAVSSAHEVKWPSRSTRRLRIPPDSVVCEYEPQCPCRVTRPRNYSS</sequence>
<gene>
    <name evidence="1" type="ORF">MUK42_35398</name>
</gene>
<proteinExistence type="predicted"/>